<evidence type="ECO:0000313" key="8">
    <source>
        <dbReference type="Proteomes" id="UP000294813"/>
    </source>
</evidence>
<evidence type="ECO:0000313" key="7">
    <source>
        <dbReference type="EMBL" id="TCP62547.1"/>
    </source>
</evidence>
<dbReference type="Pfam" id="PF13675">
    <property type="entry name" value="PilJ"/>
    <property type="match status" value="1"/>
</dbReference>
<protein>
    <submittedName>
        <fullName evidence="7">Diguanylate cyclase (GGDEF)-like protein</fullName>
    </submittedName>
</protein>
<dbReference type="PANTHER" id="PTHR45138:SF9">
    <property type="entry name" value="DIGUANYLATE CYCLASE DGCM-RELATED"/>
    <property type="match status" value="1"/>
</dbReference>
<dbReference type="InterPro" id="IPR029095">
    <property type="entry name" value="NarX-like_N"/>
</dbReference>
<evidence type="ECO:0000256" key="1">
    <source>
        <dbReference type="ARBA" id="ARBA00004141"/>
    </source>
</evidence>
<evidence type="ECO:0000256" key="3">
    <source>
        <dbReference type="ARBA" id="ARBA00022989"/>
    </source>
</evidence>
<gene>
    <name evidence="7" type="ORF">EDD73_12145</name>
</gene>
<keyword evidence="4 5" id="KW-0472">Membrane</keyword>
<keyword evidence="8" id="KW-1185">Reference proteome</keyword>
<evidence type="ECO:0000256" key="5">
    <source>
        <dbReference type="SAM" id="Phobius"/>
    </source>
</evidence>
<dbReference type="SMART" id="SM00267">
    <property type="entry name" value="GGDEF"/>
    <property type="match status" value="1"/>
</dbReference>
<dbReference type="Proteomes" id="UP000294813">
    <property type="component" value="Unassembled WGS sequence"/>
</dbReference>
<dbReference type="Gene3D" id="3.30.70.270">
    <property type="match status" value="1"/>
</dbReference>
<accession>A0A4R2RK37</accession>
<dbReference type="GO" id="GO:0052621">
    <property type="term" value="F:diguanylate cyclase activity"/>
    <property type="evidence" value="ECO:0007669"/>
    <property type="project" value="TreeGrafter"/>
</dbReference>
<comment type="caution">
    <text evidence="7">The sequence shown here is derived from an EMBL/GenBank/DDBJ whole genome shotgun (WGS) entry which is preliminary data.</text>
</comment>
<dbReference type="PANTHER" id="PTHR45138">
    <property type="entry name" value="REGULATORY COMPONENTS OF SENSORY TRANSDUCTION SYSTEM"/>
    <property type="match status" value="1"/>
</dbReference>
<dbReference type="SUPFAM" id="SSF55073">
    <property type="entry name" value="Nucleotide cyclase"/>
    <property type="match status" value="1"/>
</dbReference>
<feature type="domain" description="GGDEF" evidence="6">
    <location>
        <begin position="248"/>
        <end position="383"/>
    </location>
</feature>
<comment type="subcellular location">
    <subcellularLocation>
        <location evidence="1">Membrane</location>
        <topology evidence="1">Multi-pass membrane protein</topology>
    </subcellularLocation>
</comment>
<dbReference type="GO" id="GO:0043709">
    <property type="term" value="P:cell adhesion involved in single-species biofilm formation"/>
    <property type="evidence" value="ECO:0007669"/>
    <property type="project" value="TreeGrafter"/>
</dbReference>
<dbReference type="NCBIfam" id="TIGR00254">
    <property type="entry name" value="GGDEF"/>
    <property type="match status" value="1"/>
</dbReference>
<proteinExistence type="predicted"/>
<dbReference type="InterPro" id="IPR043128">
    <property type="entry name" value="Rev_trsase/Diguanyl_cyclase"/>
</dbReference>
<dbReference type="AlphaFoldDB" id="A0A4R2RK37"/>
<feature type="transmembrane region" description="Helical" evidence="5">
    <location>
        <begin position="16"/>
        <end position="33"/>
    </location>
</feature>
<dbReference type="CDD" id="cd01949">
    <property type="entry name" value="GGDEF"/>
    <property type="match status" value="1"/>
</dbReference>
<keyword evidence="2 5" id="KW-0812">Transmembrane</keyword>
<name>A0A4R2RK37_9FIRM</name>
<dbReference type="PROSITE" id="PS50887">
    <property type="entry name" value="GGDEF"/>
    <property type="match status" value="1"/>
</dbReference>
<dbReference type="EMBL" id="SLXT01000021">
    <property type="protein sequence ID" value="TCP62547.1"/>
    <property type="molecule type" value="Genomic_DNA"/>
</dbReference>
<evidence type="ECO:0000259" key="6">
    <source>
        <dbReference type="PROSITE" id="PS50887"/>
    </source>
</evidence>
<sequence>MIPQDNFPIKLLKQKYLLALIIIISTICISFAIKSYQINMSSHYALLINMSGKQRMLSQKVAILAQELGYSNSDKKDSIKADLKETIALMNSNHAFLTQYTISIPYNLEQNLLSFYETTNNLIDTPNTEIDIKNPQINQILLLTKGELIQALNLKVSDFQKESESKTKELEIAEIILLLATLLVLGSEHYVIFRPLQKTLHQTHRELEYANQELILLSSLDGLTGVTNRRYLDNYLDKAISTATQTNTHLSAIMVDIDYFKAYNDTYGHLEGDNCLKKIATILKQNIRNESEVVARYGGEEFTIILPKTNIHHAAIIAERIRKEIEDSKIEHKGSLISNHVTISLGVAELVPNRQPELGLALADQALYKAKQGGRNQVYCWPPELLEQ</sequence>
<dbReference type="InterPro" id="IPR029787">
    <property type="entry name" value="Nucleotide_cyclase"/>
</dbReference>
<dbReference type="FunFam" id="3.30.70.270:FF:000001">
    <property type="entry name" value="Diguanylate cyclase domain protein"/>
    <property type="match status" value="1"/>
</dbReference>
<dbReference type="Pfam" id="PF00990">
    <property type="entry name" value="GGDEF"/>
    <property type="match status" value="1"/>
</dbReference>
<dbReference type="InterPro" id="IPR050469">
    <property type="entry name" value="Diguanylate_Cyclase"/>
</dbReference>
<evidence type="ECO:0000256" key="2">
    <source>
        <dbReference type="ARBA" id="ARBA00022692"/>
    </source>
</evidence>
<evidence type="ECO:0000256" key="4">
    <source>
        <dbReference type="ARBA" id="ARBA00023136"/>
    </source>
</evidence>
<organism evidence="7 8">
    <name type="scientific">Heliophilum fasciatum</name>
    <dbReference type="NCBI Taxonomy" id="35700"/>
    <lineage>
        <taxon>Bacteria</taxon>
        <taxon>Bacillati</taxon>
        <taxon>Bacillota</taxon>
        <taxon>Clostridia</taxon>
        <taxon>Eubacteriales</taxon>
        <taxon>Heliobacteriaceae</taxon>
        <taxon>Heliophilum</taxon>
    </lineage>
</organism>
<keyword evidence="3 5" id="KW-1133">Transmembrane helix</keyword>
<dbReference type="GO" id="GO:0005886">
    <property type="term" value="C:plasma membrane"/>
    <property type="evidence" value="ECO:0007669"/>
    <property type="project" value="TreeGrafter"/>
</dbReference>
<reference evidence="7 8" key="1">
    <citation type="submission" date="2019-03" db="EMBL/GenBank/DDBJ databases">
        <title>Genomic Encyclopedia of Type Strains, Phase IV (KMG-IV): sequencing the most valuable type-strain genomes for metagenomic binning, comparative biology and taxonomic classification.</title>
        <authorList>
            <person name="Goeker M."/>
        </authorList>
    </citation>
    <scope>NUCLEOTIDE SEQUENCE [LARGE SCALE GENOMIC DNA]</scope>
    <source>
        <strain evidence="7 8">DSM 11170</strain>
    </source>
</reference>
<dbReference type="InterPro" id="IPR000160">
    <property type="entry name" value="GGDEF_dom"/>
</dbReference>
<dbReference type="GO" id="GO:1902201">
    <property type="term" value="P:negative regulation of bacterial-type flagellum-dependent cell motility"/>
    <property type="evidence" value="ECO:0007669"/>
    <property type="project" value="TreeGrafter"/>
</dbReference>
<dbReference type="RefSeq" id="WP_165876470.1">
    <property type="nucleotide sequence ID" value="NZ_JAOQNU010000020.1"/>
</dbReference>